<dbReference type="InterPro" id="IPR050680">
    <property type="entry name" value="YpeA/RimI_acetyltransf"/>
</dbReference>
<accession>A0ABP6WUT3</accession>
<dbReference type="Gene3D" id="3.40.630.30">
    <property type="match status" value="2"/>
</dbReference>
<gene>
    <name evidence="4" type="ORF">GCM10022197_10240</name>
</gene>
<feature type="domain" description="N-acetyltransferase" evidence="3">
    <location>
        <begin position="1"/>
        <end position="140"/>
    </location>
</feature>
<evidence type="ECO:0000256" key="1">
    <source>
        <dbReference type="ARBA" id="ARBA00022679"/>
    </source>
</evidence>
<evidence type="ECO:0000313" key="5">
    <source>
        <dbReference type="Proteomes" id="UP001500767"/>
    </source>
</evidence>
<keyword evidence="2" id="KW-0012">Acyltransferase</keyword>
<proteinExistence type="predicted"/>
<dbReference type="SUPFAM" id="SSF55729">
    <property type="entry name" value="Acyl-CoA N-acyltransferases (Nat)"/>
    <property type="match status" value="2"/>
</dbReference>
<protein>
    <submittedName>
        <fullName evidence="4">GNAT family N-acetyltransferase</fullName>
    </submittedName>
</protein>
<feature type="domain" description="N-acetyltransferase" evidence="3">
    <location>
        <begin position="133"/>
        <end position="292"/>
    </location>
</feature>
<keyword evidence="1" id="KW-0808">Transferase</keyword>
<reference evidence="5" key="1">
    <citation type="journal article" date="2019" name="Int. J. Syst. Evol. Microbiol.">
        <title>The Global Catalogue of Microorganisms (GCM) 10K type strain sequencing project: providing services to taxonomists for standard genome sequencing and annotation.</title>
        <authorList>
            <consortium name="The Broad Institute Genomics Platform"/>
            <consortium name="The Broad Institute Genome Sequencing Center for Infectious Disease"/>
            <person name="Wu L."/>
            <person name="Ma J."/>
        </authorList>
    </citation>
    <scope>NUCLEOTIDE SEQUENCE [LARGE SCALE GENOMIC DNA]</scope>
    <source>
        <strain evidence="5">JCM 16540</strain>
    </source>
</reference>
<evidence type="ECO:0000256" key="2">
    <source>
        <dbReference type="ARBA" id="ARBA00023315"/>
    </source>
</evidence>
<dbReference type="CDD" id="cd04301">
    <property type="entry name" value="NAT_SF"/>
    <property type="match status" value="2"/>
</dbReference>
<dbReference type="Proteomes" id="UP001500767">
    <property type="component" value="Unassembled WGS sequence"/>
</dbReference>
<name>A0ABP6WUT3_9ACTN</name>
<dbReference type="InterPro" id="IPR016181">
    <property type="entry name" value="Acyl_CoA_acyltransferase"/>
</dbReference>
<evidence type="ECO:0000313" key="4">
    <source>
        <dbReference type="EMBL" id="GAA3557012.1"/>
    </source>
</evidence>
<dbReference type="PANTHER" id="PTHR43420">
    <property type="entry name" value="ACETYLTRANSFERASE"/>
    <property type="match status" value="1"/>
</dbReference>
<dbReference type="PROSITE" id="PS51186">
    <property type="entry name" value="GNAT"/>
    <property type="match status" value="2"/>
</dbReference>
<sequence length="292" mass="31217">MSSTPDPSSLVLRDDLTAPPGADLPVIEGATVLVALPPGGGDEGPVGAALVTGEPPVLRLHHLWVRPDLRRRGYSRAVLAAVRSRVRDRGATVLSAQVRHDDPASTALAAGTRVLGELLRHEIPSTLKDTGAVSVRPLTEDELGPWREAQVQAYAQDNLLRSGGDLERALARSRAEFAEVLPDGLRTRDTSIIVLSARDGAGREERVGHLWVAHHVEPGTSFVYDVEVAPEHRGRGFGRAAMVVADRLARAAGDERVALHVFGGNATARRLYLSHGYAVRSTTHDLLSPADA</sequence>
<dbReference type="EMBL" id="BAAAYR010000001">
    <property type="protein sequence ID" value="GAA3557012.1"/>
    <property type="molecule type" value="Genomic_DNA"/>
</dbReference>
<organism evidence="4 5">
    <name type="scientific">Microlunatus spumicola</name>
    <dbReference type="NCBI Taxonomy" id="81499"/>
    <lineage>
        <taxon>Bacteria</taxon>
        <taxon>Bacillati</taxon>
        <taxon>Actinomycetota</taxon>
        <taxon>Actinomycetes</taxon>
        <taxon>Propionibacteriales</taxon>
        <taxon>Propionibacteriaceae</taxon>
        <taxon>Microlunatus</taxon>
    </lineage>
</organism>
<comment type="caution">
    <text evidence="4">The sequence shown here is derived from an EMBL/GenBank/DDBJ whole genome shotgun (WGS) entry which is preliminary data.</text>
</comment>
<keyword evidence="5" id="KW-1185">Reference proteome</keyword>
<dbReference type="RefSeq" id="WP_204911940.1">
    <property type="nucleotide sequence ID" value="NZ_BAAAYR010000001.1"/>
</dbReference>
<evidence type="ECO:0000259" key="3">
    <source>
        <dbReference type="PROSITE" id="PS51186"/>
    </source>
</evidence>
<dbReference type="Pfam" id="PF00583">
    <property type="entry name" value="Acetyltransf_1"/>
    <property type="match status" value="2"/>
</dbReference>
<dbReference type="InterPro" id="IPR000182">
    <property type="entry name" value="GNAT_dom"/>
</dbReference>